<reference evidence="3" key="1">
    <citation type="submission" date="2020-09" db="EMBL/GenBank/DDBJ databases">
        <authorList>
            <person name="Kikuchi T."/>
        </authorList>
    </citation>
    <scope>NUCLEOTIDE SEQUENCE</scope>
    <source>
        <strain evidence="3">SH1</strain>
    </source>
</reference>
<comment type="caution">
    <text evidence="3">The sequence shown here is derived from an EMBL/GenBank/DDBJ whole genome shotgun (WGS) entry which is preliminary data.</text>
</comment>
<evidence type="ECO:0000313" key="4">
    <source>
        <dbReference type="Proteomes" id="UP000614601"/>
    </source>
</evidence>
<feature type="compositionally biased region" description="Acidic residues" evidence="1">
    <location>
        <begin position="261"/>
        <end position="275"/>
    </location>
</feature>
<evidence type="ECO:0000256" key="2">
    <source>
        <dbReference type="SAM" id="SignalP"/>
    </source>
</evidence>
<dbReference type="EMBL" id="CAJFDH010000002">
    <property type="protein sequence ID" value="CAD5209477.1"/>
    <property type="molecule type" value="Genomic_DNA"/>
</dbReference>
<keyword evidence="2" id="KW-0732">Signal</keyword>
<dbReference type="OrthoDB" id="10542877at2759"/>
<sequence length="338" mass="38634">MTKLLILLITITISTEPEAGASTVFRRPVVNFGEAKSGNVSQTASESSTKSFRFDRSRSFGSTTPEPIEKKDGTTTSSGSSSGPKFDSDDLKKALDVVLEYSKFNNFDEVFDAISKNSPKFYKFLESQVDGSVQEYVKLANRMSPNASDFLKQVFLSTAAYGVEIKKQLKQLPDEIKEEIFGYYPKITNFFKSKLFDSIFYNVRLKEALDKEAAKNITVVQQIARFRHENPDPFDQFEDNAMENDNVDDFDSFDEFNDDSVDPFDEFDQDDDDKDNIDNFDPFDDFEDDNMYDTDADDLYNTDDDDLFDTNNDEDDFDPLGSPEDDFEGNTVYPEYDY</sequence>
<name>A0A811K2V9_9BILA</name>
<feature type="signal peptide" evidence="2">
    <location>
        <begin position="1"/>
        <end position="21"/>
    </location>
</feature>
<feature type="chain" id="PRO_5035681428" description="Fatty-acid and retinol-binding protein 1" evidence="2">
    <location>
        <begin position="22"/>
        <end position="338"/>
    </location>
</feature>
<organism evidence="3 4">
    <name type="scientific">Bursaphelenchus okinawaensis</name>
    <dbReference type="NCBI Taxonomy" id="465554"/>
    <lineage>
        <taxon>Eukaryota</taxon>
        <taxon>Metazoa</taxon>
        <taxon>Ecdysozoa</taxon>
        <taxon>Nematoda</taxon>
        <taxon>Chromadorea</taxon>
        <taxon>Rhabditida</taxon>
        <taxon>Tylenchina</taxon>
        <taxon>Tylenchomorpha</taxon>
        <taxon>Aphelenchoidea</taxon>
        <taxon>Aphelenchoididae</taxon>
        <taxon>Bursaphelenchus</taxon>
    </lineage>
</organism>
<evidence type="ECO:0000256" key="1">
    <source>
        <dbReference type="SAM" id="MobiDB-lite"/>
    </source>
</evidence>
<evidence type="ECO:0000313" key="3">
    <source>
        <dbReference type="EMBL" id="CAD5209477.1"/>
    </source>
</evidence>
<dbReference type="Proteomes" id="UP000614601">
    <property type="component" value="Unassembled WGS sequence"/>
</dbReference>
<dbReference type="Proteomes" id="UP000783686">
    <property type="component" value="Unassembled WGS sequence"/>
</dbReference>
<proteinExistence type="predicted"/>
<dbReference type="EMBL" id="CAJFCW020000002">
    <property type="protein sequence ID" value="CAG9089416.1"/>
    <property type="molecule type" value="Genomic_DNA"/>
</dbReference>
<dbReference type="AlphaFoldDB" id="A0A811K2V9"/>
<accession>A0A811K2V9</accession>
<protein>
    <recommendedName>
        <fullName evidence="5">Fatty-acid and retinol-binding protein 1</fullName>
    </recommendedName>
</protein>
<gene>
    <name evidence="3" type="ORF">BOKJ2_LOCUS2701</name>
</gene>
<feature type="compositionally biased region" description="Low complexity" evidence="1">
    <location>
        <begin position="74"/>
        <end position="83"/>
    </location>
</feature>
<evidence type="ECO:0008006" key="5">
    <source>
        <dbReference type="Google" id="ProtNLM"/>
    </source>
</evidence>
<feature type="region of interest" description="Disordered" evidence="1">
    <location>
        <begin position="36"/>
        <end position="88"/>
    </location>
</feature>
<feature type="compositionally biased region" description="Acidic residues" evidence="1">
    <location>
        <begin position="281"/>
        <end position="328"/>
    </location>
</feature>
<feature type="region of interest" description="Disordered" evidence="1">
    <location>
        <begin position="261"/>
        <end position="338"/>
    </location>
</feature>
<keyword evidence="4" id="KW-1185">Reference proteome</keyword>